<evidence type="ECO:0000313" key="3">
    <source>
        <dbReference type="Proteomes" id="UP000308267"/>
    </source>
</evidence>
<sequence length="114" mass="13039">MLRPVLVVATTVLLTSIQSKDSDEYITCLDTADIQVELCQDSCNWDDKERCLAQNAKDLEERRRCVLTSRIRCIGRCADEPSCKGTFDASQEFNLILNNFLGLLNFCRNRWTAE</sequence>
<comment type="caution">
    <text evidence="2">The sequence shown here is derived from an EMBL/GenBank/DDBJ whole genome shotgun (WGS) entry which is preliminary data.</text>
</comment>
<feature type="signal peptide" evidence="1">
    <location>
        <begin position="1"/>
        <end position="19"/>
    </location>
</feature>
<keyword evidence="3" id="KW-1185">Reference proteome</keyword>
<accession>A0A4S2LLK2</accession>
<gene>
    <name evidence="2" type="ORF">CRM22_006681</name>
</gene>
<evidence type="ECO:0000256" key="1">
    <source>
        <dbReference type="SAM" id="SignalP"/>
    </source>
</evidence>
<proteinExistence type="predicted"/>
<dbReference type="Proteomes" id="UP000308267">
    <property type="component" value="Unassembled WGS sequence"/>
</dbReference>
<reference evidence="2 3" key="1">
    <citation type="journal article" date="2019" name="BMC Genomics">
        <title>New insights from Opisthorchis felineus genome: update on genomics of the epidemiologically important liver flukes.</title>
        <authorList>
            <person name="Ershov N.I."/>
            <person name="Mordvinov V.A."/>
            <person name="Prokhortchouk E.B."/>
            <person name="Pakharukova M.Y."/>
            <person name="Gunbin K.V."/>
            <person name="Ustyantsev K."/>
            <person name="Genaev M.A."/>
            <person name="Blinov A.G."/>
            <person name="Mazur A."/>
            <person name="Boulygina E."/>
            <person name="Tsygankova S."/>
            <person name="Khrameeva E."/>
            <person name="Chekanov N."/>
            <person name="Fan G."/>
            <person name="Xiao A."/>
            <person name="Zhang H."/>
            <person name="Xu X."/>
            <person name="Yang H."/>
            <person name="Solovyev V."/>
            <person name="Lee S.M."/>
            <person name="Liu X."/>
            <person name="Afonnikov D.A."/>
            <person name="Skryabin K.G."/>
        </authorList>
    </citation>
    <scope>NUCLEOTIDE SEQUENCE [LARGE SCALE GENOMIC DNA]</scope>
    <source>
        <strain evidence="2">AK-0245</strain>
        <tissue evidence="2">Whole organism</tissue>
    </source>
</reference>
<feature type="chain" id="PRO_5020834224" evidence="1">
    <location>
        <begin position="20"/>
        <end position="114"/>
    </location>
</feature>
<dbReference type="EMBL" id="SJOL01007002">
    <property type="protein sequence ID" value="TGZ63846.1"/>
    <property type="molecule type" value="Genomic_DNA"/>
</dbReference>
<dbReference type="AlphaFoldDB" id="A0A4S2LLK2"/>
<keyword evidence="1" id="KW-0732">Signal</keyword>
<evidence type="ECO:0000313" key="2">
    <source>
        <dbReference type="EMBL" id="TGZ63846.1"/>
    </source>
</evidence>
<name>A0A4S2LLK2_OPIFE</name>
<protein>
    <submittedName>
        <fullName evidence="2">Uncharacterized protein</fullName>
    </submittedName>
</protein>
<organism evidence="2 3">
    <name type="scientific">Opisthorchis felineus</name>
    <dbReference type="NCBI Taxonomy" id="147828"/>
    <lineage>
        <taxon>Eukaryota</taxon>
        <taxon>Metazoa</taxon>
        <taxon>Spiralia</taxon>
        <taxon>Lophotrochozoa</taxon>
        <taxon>Platyhelminthes</taxon>
        <taxon>Trematoda</taxon>
        <taxon>Digenea</taxon>
        <taxon>Opisthorchiida</taxon>
        <taxon>Opisthorchiata</taxon>
        <taxon>Opisthorchiidae</taxon>
        <taxon>Opisthorchis</taxon>
    </lineage>
</organism>